<dbReference type="Proteomes" id="UP000219036">
    <property type="component" value="Unassembled WGS sequence"/>
</dbReference>
<evidence type="ECO:0000313" key="2">
    <source>
        <dbReference type="Proteomes" id="UP000219036"/>
    </source>
</evidence>
<evidence type="ECO:0000313" key="1">
    <source>
        <dbReference type="EMBL" id="SNZ06810.1"/>
    </source>
</evidence>
<keyword evidence="2" id="KW-1185">Reference proteome</keyword>
<dbReference type="AlphaFoldDB" id="A0A285NBK3"/>
<dbReference type="RefSeq" id="WP_096999981.1">
    <property type="nucleotide sequence ID" value="NZ_OBEI01000002.1"/>
</dbReference>
<proteinExistence type="predicted"/>
<sequence length="125" mass="14292">MGGKRSFWVFLFFLVEISCAAHSKVKPLPGSENITVLEAFDHAERVLFRLEKEKGCRIILKEKIIPPSAKEYPESLLWDKEIEIIGRNKAVKAGGNIVILEKFRPIREIKLEVKYTGKVIILKCP</sequence>
<name>A0A285NBK3_9AQUI</name>
<dbReference type="EMBL" id="OBEI01000002">
    <property type="protein sequence ID" value="SNZ06810.1"/>
    <property type="molecule type" value="Genomic_DNA"/>
</dbReference>
<gene>
    <name evidence="1" type="ORF">SAMN06265182_0806</name>
</gene>
<organism evidence="1 2">
    <name type="scientific">Persephonella hydrogeniphila</name>
    <dbReference type="NCBI Taxonomy" id="198703"/>
    <lineage>
        <taxon>Bacteria</taxon>
        <taxon>Pseudomonadati</taxon>
        <taxon>Aquificota</taxon>
        <taxon>Aquificia</taxon>
        <taxon>Aquificales</taxon>
        <taxon>Hydrogenothermaceae</taxon>
        <taxon>Persephonella</taxon>
    </lineage>
</organism>
<accession>A0A285NBK3</accession>
<reference evidence="2" key="1">
    <citation type="submission" date="2017-09" db="EMBL/GenBank/DDBJ databases">
        <authorList>
            <person name="Varghese N."/>
            <person name="Submissions S."/>
        </authorList>
    </citation>
    <scope>NUCLEOTIDE SEQUENCE [LARGE SCALE GENOMIC DNA]</scope>
    <source>
        <strain evidence="2">DSM 15103</strain>
    </source>
</reference>
<protein>
    <submittedName>
        <fullName evidence="1">Uncharacterized protein</fullName>
    </submittedName>
</protein>